<dbReference type="SUPFAM" id="SSF54197">
    <property type="entry name" value="HIT-like"/>
    <property type="match status" value="1"/>
</dbReference>
<organism evidence="6">
    <name type="scientific">Grosmannia clavigera (strain kw1407 / UAMH 11150)</name>
    <name type="common">Blue stain fungus</name>
    <name type="synonym">Graphiocladiella clavigera</name>
    <dbReference type="NCBI Taxonomy" id="655863"/>
    <lineage>
        <taxon>Eukaryota</taxon>
        <taxon>Fungi</taxon>
        <taxon>Dikarya</taxon>
        <taxon>Ascomycota</taxon>
        <taxon>Pezizomycotina</taxon>
        <taxon>Sordariomycetes</taxon>
        <taxon>Sordariomycetidae</taxon>
        <taxon>Ophiostomatales</taxon>
        <taxon>Ophiostomataceae</taxon>
        <taxon>Leptographium</taxon>
    </lineage>
</organism>
<reference evidence="5 6" key="1">
    <citation type="journal article" date="2011" name="Proc. Natl. Acad. Sci. U.S.A.">
        <title>Genome and transcriptome analyses of the mountain pine beetle-fungal symbiont Grosmannia clavigera, a lodgepole pine pathogen.</title>
        <authorList>
            <person name="DiGuistini S."/>
            <person name="Wang Y."/>
            <person name="Liao N.Y."/>
            <person name="Taylor G."/>
            <person name="Tanguay P."/>
            <person name="Feau N."/>
            <person name="Henrissat B."/>
            <person name="Chan S.K."/>
            <person name="Hesse-Orce U."/>
            <person name="Alamouti S.M."/>
            <person name="Tsui C.K.M."/>
            <person name="Docking R.T."/>
            <person name="Levasseur A."/>
            <person name="Haridas S."/>
            <person name="Robertson G."/>
            <person name="Birol I."/>
            <person name="Holt R.A."/>
            <person name="Marra M.A."/>
            <person name="Hamelin R.C."/>
            <person name="Hirst M."/>
            <person name="Jones S.J.M."/>
            <person name="Bohlmann J."/>
            <person name="Breuil C."/>
        </authorList>
    </citation>
    <scope>NUCLEOTIDE SEQUENCE [LARGE SCALE GENOMIC DNA]</scope>
    <source>
        <strain evidence="6">kw1407 / UAMH 11150</strain>
    </source>
</reference>
<feature type="domain" description="HIT" evidence="4">
    <location>
        <begin position="23"/>
        <end position="143"/>
    </location>
</feature>
<dbReference type="PROSITE" id="PS51084">
    <property type="entry name" value="HIT_2"/>
    <property type="match status" value="1"/>
</dbReference>
<dbReference type="InParanoid" id="F0XUB3"/>
<evidence type="ECO:0000256" key="1">
    <source>
        <dbReference type="ARBA" id="ARBA00022741"/>
    </source>
</evidence>
<proteinExistence type="predicted"/>
<dbReference type="Pfam" id="PF11969">
    <property type="entry name" value="DcpS_C"/>
    <property type="match status" value="1"/>
</dbReference>
<dbReference type="InterPro" id="IPR011146">
    <property type="entry name" value="HIT-like"/>
</dbReference>
<dbReference type="eggNOG" id="ENOG502SCCD">
    <property type="taxonomic scope" value="Eukaryota"/>
</dbReference>
<protein>
    <recommendedName>
        <fullName evidence="4">HIT domain-containing protein</fullName>
    </recommendedName>
</protein>
<keyword evidence="2" id="KW-0378">Hydrolase</keyword>
<dbReference type="InterPro" id="IPR036265">
    <property type="entry name" value="HIT-like_sf"/>
</dbReference>
<dbReference type="OrthoDB" id="1915375at2759"/>
<accession>F0XUB3</accession>
<feature type="short sequence motif" description="Histidine triad motif" evidence="3">
    <location>
        <begin position="128"/>
        <end position="132"/>
    </location>
</feature>
<keyword evidence="6" id="KW-1185">Reference proteome</keyword>
<evidence type="ECO:0000313" key="6">
    <source>
        <dbReference type="Proteomes" id="UP000007796"/>
    </source>
</evidence>
<dbReference type="Gene3D" id="3.30.428.10">
    <property type="entry name" value="HIT-like"/>
    <property type="match status" value="1"/>
</dbReference>
<name>F0XUB3_GROCL</name>
<dbReference type="HOGENOM" id="CLU_1563080_0_0_1"/>
<evidence type="ECO:0000259" key="4">
    <source>
        <dbReference type="PROSITE" id="PS51084"/>
    </source>
</evidence>
<evidence type="ECO:0000313" key="5">
    <source>
        <dbReference type="EMBL" id="EFW98739.1"/>
    </source>
</evidence>
<gene>
    <name evidence="5" type="ORF">CMQ_4591</name>
</gene>
<dbReference type="GO" id="GO:0016787">
    <property type="term" value="F:hydrolase activity"/>
    <property type="evidence" value="ECO:0007669"/>
    <property type="project" value="UniProtKB-KW"/>
</dbReference>
<keyword evidence="1" id="KW-0547">Nucleotide-binding</keyword>
<evidence type="ECO:0000256" key="2">
    <source>
        <dbReference type="ARBA" id="ARBA00022801"/>
    </source>
</evidence>
<dbReference type="PANTHER" id="PTHR12486:SF5">
    <property type="entry name" value="ADENOSINE 5'-MONOPHOSPHORAMIDASE HINT3"/>
    <property type="match status" value="1"/>
</dbReference>
<dbReference type="RefSeq" id="XP_014168222.1">
    <property type="nucleotide sequence ID" value="XM_014312747.1"/>
</dbReference>
<dbReference type="STRING" id="655863.F0XUB3"/>
<sequence length="179" mass="21231">MLDFVKKALHYLHNLEWSERQQQHCVFCHREELPEVVYVEDGVFAIENRRLAGEQHWLILPEKHGWRDIENLTAEDLPLLEAMERMKKRLLASRCPDLSPSTVVSGFHRGRRRLLGNIYYPDIVSIHHLHLHVIVRPRRLLRLFKYPAWLPLMWKSDDRVMQHVRKLAGPDNGLSKPGR</sequence>
<dbReference type="GeneID" id="25977819"/>
<dbReference type="Proteomes" id="UP000007796">
    <property type="component" value="Unassembled WGS sequence"/>
</dbReference>
<evidence type="ECO:0000256" key="3">
    <source>
        <dbReference type="PROSITE-ProRule" id="PRU00464"/>
    </source>
</evidence>
<dbReference type="EMBL" id="GL630006">
    <property type="protein sequence ID" value="EFW98739.1"/>
    <property type="molecule type" value="Genomic_DNA"/>
</dbReference>
<dbReference type="PANTHER" id="PTHR12486">
    <property type="entry name" value="APRATAXIN-RELATED"/>
    <property type="match status" value="1"/>
</dbReference>
<dbReference type="AlphaFoldDB" id="F0XUB3"/>
<dbReference type="GO" id="GO:0000166">
    <property type="term" value="F:nucleotide binding"/>
    <property type="evidence" value="ECO:0007669"/>
    <property type="project" value="UniProtKB-KW"/>
</dbReference>